<dbReference type="EMBL" id="JASCZI010211733">
    <property type="protein sequence ID" value="MED6196280.1"/>
    <property type="molecule type" value="Genomic_DNA"/>
</dbReference>
<comment type="caution">
    <text evidence="3">The sequence shown here is derived from an EMBL/GenBank/DDBJ whole genome shotgun (WGS) entry which is preliminary data.</text>
</comment>
<keyword evidence="4" id="KW-1185">Reference proteome</keyword>
<sequence length="576" mass="64728">MAENQPENQEAMVPAAGVARMPHELSPIYRWVSRDVLGAPLILSQAYLDELKLSGVIIGGGDLEGRYRVEAARPGDRVCYLNLDHPTVPNWLWVNEVMFTEFGVRVPFTDFQQRLLNRASVAPSQLHPNAWSAIRCFELVTDSLRLPQDPEILLYLFTLFSPNTEGKTKKGYMSVRPGKHRKIFGLCEDSFHDFKGRFFKIFPVGKRCPFWLSLEGQGRFPPYWSWDAGMDYVPATYKSLTVDQKDTADILVKLFSERNLKPKTVLCNPSEAREAIVDMAGKEVTLEHLRRLIRPGSSQSVLAVSVPAPGPSRAPIEPQPIPADDNVAFPEEGFEQRRWCGKRPADDATADPKRPRVSEGTNREFCSMDRSFDASGFIASNLLGPRAQDVLKDYDPMESIRWAEWASLRSATIMKSIEPRLMAADQWEGRCVKLDGDLKALNLQRIEAEKEKLAAEQARVKAEGDLKSLSGKLEVLEKETTEEAEHRKNRESELEGEIQDLRKSVSDEKARVDKAEASLAELEKSQDEVIRMAEDSVMATERALKDQISLLLPGFDVSQLGAFKAIVDGKIVDLPE</sequence>
<feature type="coiled-coil region" evidence="1">
    <location>
        <begin position="431"/>
        <end position="532"/>
    </location>
</feature>
<dbReference type="PANTHER" id="PTHR31099:SF49">
    <property type="entry name" value="MYOSIN HEAVY CHAIN-LIKE PROTEIN"/>
    <property type="match status" value="1"/>
</dbReference>
<protein>
    <submittedName>
        <fullName evidence="3">Uncharacterized protein</fullName>
    </submittedName>
</protein>
<evidence type="ECO:0000256" key="2">
    <source>
        <dbReference type="SAM" id="MobiDB-lite"/>
    </source>
</evidence>
<name>A0ABU6XHL2_9FABA</name>
<proteinExistence type="predicted"/>
<accession>A0ABU6XHL2</accession>
<reference evidence="3 4" key="1">
    <citation type="journal article" date="2023" name="Plants (Basel)">
        <title>Bridging the Gap: Combining Genomics and Transcriptomics Approaches to Understand Stylosanthes scabra, an Orphan Legume from the Brazilian Caatinga.</title>
        <authorList>
            <person name="Ferreira-Neto J.R.C."/>
            <person name="da Silva M.D."/>
            <person name="Binneck E."/>
            <person name="de Melo N.F."/>
            <person name="da Silva R.H."/>
            <person name="de Melo A.L.T.M."/>
            <person name="Pandolfi V."/>
            <person name="Bustamante F.O."/>
            <person name="Brasileiro-Vidal A.C."/>
            <person name="Benko-Iseppon A.M."/>
        </authorList>
    </citation>
    <scope>NUCLEOTIDE SEQUENCE [LARGE SCALE GENOMIC DNA]</scope>
    <source>
        <tissue evidence="3">Leaves</tissue>
    </source>
</reference>
<gene>
    <name evidence="3" type="ORF">PIB30_046023</name>
</gene>
<organism evidence="3 4">
    <name type="scientific">Stylosanthes scabra</name>
    <dbReference type="NCBI Taxonomy" id="79078"/>
    <lineage>
        <taxon>Eukaryota</taxon>
        <taxon>Viridiplantae</taxon>
        <taxon>Streptophyta</taxon>
        <taxon>Embryophyta</taxon>
        <taxon>Tracheophyta</taxon>
        <taxon>Spermatophyta</taxon>
        <taxon>Magnoliopsida</taxon>
        <taxon>eudicotyledons</taxon>
        <taxon>Gunneridae</taxon>
        <taxon>Pentapetalae</taxon>
        <taxon>rosids</taxon>
        <taxon>fabids</taxon>
        <taxon>Fabales</taxon>
        <taxon>Fabaceae</taxon>
        <taxon>Papilionoideae</taxon>
        <taxon>50 kb inversion clade</taxon>
        <taxon>dalbergioids sensu lato</taxon>
        <taxon>Dalbergieae</taxon>
        <taxon>Pterocarpus clade</taxon>
        <taxon>Stylosanthes</taxon>
    </lineage>
</organism>
<dbReference type="Proteomes" id="UP001341840">
    <property type="component" value="Unassembled WGS sequence"/>
</dbReference>
<evidence type="ECO:0000313" key="3">
    <source>
        <dbReference type="EMBL" id="MED6196280.1"/>
    </source>
</evidence>
<keyword evidence="1" id="KW-0175">Coiled coil</keyword>
<feature type="compositionally biased region" description="Basic and acidic residues" evidence="2">
    <location>
        <begin position="340"/>
        <end position="357"/>
    </location>
</feature>
<evidence type="ECO:0000256" key="1">
    <source>
        <dbReference type="SAM" id="Coils"/>
    </source>
</evidence>
<dbReference type="PANTHER" id="PTHR31099">
    <property type="entry name" value="OS06G0165300 PROTEIN"/>
    <property type="match status" value="1"/>
</dbReference>
<evidence type="ECO:0000313" key="4">
    <source>
        <dbReference type="Proteomes" id="UP001341840"/>
    </source>
</evidence>
<feature type="region of interest" description="Disordered" evidence="2">
    <location>
        <begin position="340"/>
        <end position="361"/>
    </location>
</feature>